<evidence type="ECO:0000313" key="2">
    <source>
        <dbReference type="Proteomes" id="UP000017127"/>
    </source>
</evidence>
<keyword evidence="2" id="KW-1185">Reference proteome</keyword>
<proteinExistence type="predicted"/>
<protein>
    <submittedName>
        <fullName evidence="1">Uncharacterized protein</fullName>
    </submittedName>
</protein>
<dbReference type="EMBL" id="AUZM01000074">
    <property type="protein sequence ID" value="ERT04937.1"/>
    <property type="molecule type" value="Genomic_DNA"/>
</dbReference>
<dbReference type="Proteomes" id="UP000017127">
    <property type="component" value="Unassembled WGS sequence"/>
</dbReference>
<comment type="caution">
    <text evidence="1">The sequence shown here is derived from an EMBL/GenBank/DDBJ whole genome shotgun (WGS) entry which is preliminary data.</text>
</comment>
<reference evidence="1 2" key="1">
    <citation type="journal article" date="2013" name="Front. Microbiol.">
        <title>Comparative genomic analyses of the cyanobacterium, Lyngbya aestuarii BL J, a powerful hydrogen producer.</title>
        <authorList>
            <person name="Kothari A."/>
            <person name="Vaughn M."/>
            <person name="Garcia-Pichel F."/>
        </authorList>
    </citation>
    <scope>NUCLEOTIDE SEQUENCE [LARGE SCALE GENOMIC DNA]</scope>
    <source>
        <strain evidence="1 2">BL J</strain>
    </source>
</reference>
<name>U7QCM7_9CYAN</name>
<dbReference type="AlphaFoldDB" id="U7QCM7"/>
<accession>U7QCM7</accession>
<sequence length="56" mass="6242">MTLLDQLLFWGLVLPCSCLKLLIHRGFSPAKVKQSPPKLHRVKGISRGTVGVQKMN</sequence>
<organism evidence="1 2">
    <name type="scientific">Lyngbya aestuarii BL J</name>
    <dbReference type="NCBI Taxonomy" id="1348334"/>
    <lineage>
        <taxon>Bacteria</taxon>
        <taxon>Bacillati</taxon>
        <taxon>Cyanobacteriota</taxon>
        <taxon>Cyanophyceae</taxon>
        <taxon>Oscillatoriophycideae</taxon>
        <taxon>Oscillatoriales</taxon>
        <taxon>Microcoleaceae</taxon>
        <taxon>Lyngbya</taxon>
    </lineage>
</organism>
<evidence type="ECO:0000313" key="1">
    <source>
        <dbReference type="EMBL" id="ERT04937.1"/>
    </source>
</evidence>
<gene>
    <name evidence="1" type="ORF">M595_5116</name>
</gene>